<dbReference type="Gene3D" id="3.40.50.1400">
    <property type="match status" value="1"/>
</dbReference>
<dbReference type="OrthoDB" id="11653at2157"/>
<comment type="catalytic activity">
    <reaction evidence="6">
        <text>Co-sirohydrochlorin + 2 H(+) = sirohydrochlorin + Co(2+)</text>
        <dbReference type="Rhea" id="RHEA:15893"/>
        <dbReference type="ChEBI" id="CHEBI:15378"/>
        <dbReference type="ChEBI" id="CHEBI:48828"/>
        <dbReference type="ChEBI" id="CHEBI:58351"/>
        <dbReference type="ChEBI" id="CHEBI:60049"/>
        <dbReference type="EC" id="4.99.1.3"/>
    </reaction>
</comment>
<proteinExistence type="inferred from homology"/>
<dbReference type="EC" id="4.99.1.3" evidence="6"/>
<dbReference type="CDD" id="cd03416">
    <property type="entry name" value="CbiX_SirB_N"/>
    <property type="match status" value="1"/>
</dbReference>
<keyword evidence="2" id="KW-0533">Nickel</keyword>
<dbReference type="RefSeq" id="WP_086636587.1">
    <property type="nucleotide sequence ID" value="NZ_MRZU01000002.1"/>
</dbReference>
<keyword evidence="5 6" id="KW-0170">Cobalt</keyword>
<evidence type="ECO:0000313" key="7">
    <source>
        <dbReference type="EMBL" id="OUJ19491.1"/>
    </source>
</evidence>
<dbReference type="NCBIfam" id="NF002090">
    <property type="entry name" value="PRK00923.1"/>
    <property type="match status" value="1"/>
</dbReference>
<dbReference type="EMBL" id="MRZU01000002">
    <property type="protein sequence ID" value="OUJ19491.1"/>
    <property type="molecule type" value="Genomic_DNA"/>
</dbReference>
<dbReference type="PANTHER" id="PTHR33542">
    <property type="entry name" value="SIROHYDROCHLORIN FERROCHELATASE, CHLOROPLASTIC"/>
    <property type="match status" value="1"/>
</dbReference>
<comment type="pathway">
    <text evidence="6">Cofactor biosynthesis; adenosylcobalamin biosynthesis; cob(II)yrinate a,c-diamide from sirohydrochlorin (anaerobic route): step 1/10.</text>
</comment>
<comment type="function">
    <text evidence="6">Catalyzes the insertion of Co(2+) into sirohydrochlorin as part of the anaerobic pathway to cobalamin biosynthesis.</text>
</comment>
<dbReference type="NCBIfam" id="NF033198">
    <property type="entry name" value="F430_CfbA"/>
    <property type="match status" value="1"/>
</dbReference>
<dbReference type="InterPro" id="IPR002762">
    <property type="entry name" value="CbiX-like"/>
</dbReference>
<dbReference type="Pfam" id="PF01903">
    <property type="entry name" value="CbiX"/>
    <property type="match status" value="1"/>
</dbReference>
<gene>
    <name evidence="6" type="primary">cbiX</name>
    <name evidence="7" type="ORF">AMET1_0162</name>
</gene>
<keyword evidence="3 6" id="KW-0479">Metal-binding</keyword>
<dbReference type="InterPro" id="IPR050963">
    <property type="entry name" value="Sirohydro_Cobaltochel/CbiX"/>
</dbReference>
<evidence type="ECO:0000256" key="4">
    <source>
        <dbReference type="ARBA" id="ARBA00023239"/>
    </source>
</evidence>
<dbReference type="GO" id="GO:0050897">
    <property type="term" value="F:cobalt ion binding"/>
    <property type="evidence" value="ECO:0007669"/>
    <property type="project" value="UniProtKB-UniRule"/>
</dbReference>
<dbReference type="SUPFAM" id="SSF53800">
    <property type="entry name" value="Chelatase"/>
    <property type="match status" value="1"/>
</dbReference>
<dbReference type="UniPathway" id="UPA00148">
    <property type="reaction ID" value="UER00223"/>
</dbReference>
<feature type="binding site" evidence="6">
    <location>
        <position position="76"/>
    </location>
    <ligand>
        <name>Co(2+)</name>
        <dbReference type="ChEBI" id="CHEBI:48828"/>
    </ligand>
</feature>
<evidence type="ECO:0000256" key="2">
    <source>
        <dbReference type="ARBA" id="ARBA00022596"/>
    </source>
</evidence>
<comment type="similarity">
    <text evidence="6">Belongs to the CbiX family. CbiXS subfamily.</text>
</comment>
<keyword evidence="1 6" id="KW-0169">Cobalamin biosynthesis</keyword>
<protein>
    <recommendedName>
        <fullName evidence="6">Sirohydrochlorin cobaltochelatase</fullName>
        <ecNumber evidence="6">4.99.1.3</ecNumber>
    </recommendedName>
    <alternativeName>
        <fullName evidence="6">CbiXS</fullName>
    </alternativeName>
</protein>
<comment type="subunit">
    <text evidence="6">Homotetramer; dimer of dimers.</text>
</comment>
<evidence type="ECO:0000256" key="1">
    <source>
        <dbReference type="ARBA" id="ARBA00022573"/>
    </source>
</evidence>
<feature type="binding site" evidence="6">
    <location>
        <begin position="71"/>
        <end position="76"/>
    </location>
    <ligand>
        <name>substrate</name>
    </ligand>
</feature>
<evidence type="ECO:0000313" key="8">
    <source>
        <dbReference type="Proteomes" id="UP000195137"/>
    </source>
</evidence>
<name>A0A1Y3GDG0_9EURY</name>
<feature type="active site" description="Proton acceptor" evidence="6">
    <location>
        <position position="12"/>
    </location>
</feature>
<dbReference type="HAMAP" id="MF_00785">
    <property type="entry name" value="CbiX"/>
    <property type="match status" value="1"/>
</dbReference>
<dbReference type="InterPro" id="IPR023652">
    <property type="entry name" value="SiroHydchlorin_Cochelatase"/>
</dbReference>
<dbReference type="GO" id="GO:0016852">
    <property type="term" value="F:sirohydrochlorin cobaltochelatase activity"/>
    <property type="evidence" value="ECO:0007669"/>
    <property type="project" value="UniProtKB-UniRule"/>
</dbReference>
<organism evidence="7 8">
    <name type="scientific">Methanonatronarchaeum thermophilum</name>
    <dbReference type="NCBI Taxonomy" id="1927129"/>
    <lineage>
        <taxon>Archaea</taxon>
        <taxon>Methanobacteriati</taxon>
        <taxon>Methanobacteriota</taxon>
        <taxon>Methanonatronarchaeia</taxon>
        <taxon>Methanonatronarchaeales</taxon>
        <taxon>Methanonatronarchaeaceae</taxon>
        <taxon>Methanonatronarchaeum</taxon>
    </lineage>
</organism>
<keyword evidence="8" id="KW-1185">Reference proteome</keyword>
<reference evidence="7 8" key="1">
    <citation type="submission" date="2016-12" db="EMBL/GenBank/DDBJ databases">
        <title>Discovery of methanogenic haloarchaea.</title>
        <authorList>
            <person name="Sorokin D.Y."/>
            <person name="Makarova K.S."/>
            <person name="Abbas B."/>
            <person name="Ferrer M."/>
            <person name="Golyshin P.N."/>
        </authorList>
    </citation>
    <scope>NUCLEOTIDE SEQUENCE [LARGE SCALE GENOMIC DNA]</scope>
    <source>
        <strain evidence="7">AMET1</strain>
    </source>
</reference>
<comment type="caution">
    <text evidence="7">The sequence shown here is derived from an EMBL/GenBank/DDBJ whole genome shotgun (WGS) entry which is preliminary data.</text>
</comment>
<keyword evidence="4 6" id="KW-0456">Lyase</keyword>
<dbReference type="GO" id="GO:0019251">
    <property type="term" value="P:anaerobic cobalamin biosynthetic process"/>
    <property type="evidence" value="ECO:0007669"/>
    <property type="project" value="UniProtKB-UniRule"/>
</dbReference>
<evidence type="ECO:0000256" key="5">
    <source>
        <dbReference type="ARBA" id="ARBA00023285"/>
    </source>
</evidence>
<sequence length="128" mass="14149">MDSKIGVLVIGHGSRLDYNKQLIMDFAERLEGRFDVVKYSFLGMNEPKVPDALDELLGMGLDKIVAFPMFLAPGVHTTEDIPKALGIEGSHDVLEHEGGETEVYYSNPLGMSDEIVEIGVKRIEEALE</sequence>
<feature type="binding site" evidence="6">
    <location>
        <position position="46"/>
    </location>
    <ligand>
        <name>substrate</name>
    </ligand>
</feature>
<evidence type="ECO:0000256" key="3">
    <source>
        <dbReference type="ARBA" id="ARBA00022723"/>
    </source>
</evidence>
<dbReference type="Proteomes" id="UP000195137">
    <property type="component" value="Unassembled WGS sequence"/>
</dbReference>
<accession>A0A1Y3GDG0</accession>
<dbReference type="AlphaFoldDB" id="A0A1Y3GDG0"/>
<feature type="binding site" evidence="6">
    <location>
        <position position="12"/>
    </location>
    <ligand>
        <name>Co(2+)</name>
        <dbReference type="ChEBI" id="CHEBI:48828"/>
    </ligand>
</feature>
<dbReference type="PANTHER" id="PTHR33542:SF3">
    <property type="entry name" value="SIROHYDROCHLORIN FERROCHELATASE, CHLOROPLASTIC"/>
    <property type="match status" value="1"/>
</dbReference>
<evidence type="ECO:0000256" key="6">
    <source>
        <dbReference type="HAMAP-Rule" id="MF_00785"/>
    </source>
</evidence>